<sequence length="519" mass="57003">MTSYPTNAVAWLLVIIVVSLIAACDGHSRSGDVAEEASPALRERQCELSSSALPAGVTLKCFWWRTAVNGEFRLPVAVLSTGAAPRTALLHIAGGPGDGAQTDADNLRVWADWLATAKPAADLILYSPRGTRGSSGEWLCDAYERFSLETLSRSVTAAEEAAASLPILQRCFDAYAERKAKSNGLLPSQFYAAFSSRAQAADALGLLEDLGYLRWHLWGVSYGTRVALLAAEQAQNAKRAELQSLILDSVYPPGQGALAQWPMLLERAWRYHEQNSPGFGNVWQRLYQRLTRVEMQLDLRLDNWNYNLDPCPSPLQHCMQHQKHISMRLTADRLLALSYFVLYDRSLLPSFYEGLKLLDDNLGEAAVLDNPPLILVLEAFVASTFAESFSSLVFYATECIDNGHDSAADIVAAQQQFPQWAQELELAYSSDVCALSVFANPDVLNAQNIRLNLPLLVFAGERDPVTPVIWARDLAQSQPQVTLVEASGVGHSVLSSGYCGVNAIARWIFGEKEVCRHGN</sequence>
<dbReference type="Gene3D" id="3.40.50.1820">
    <property type="entry name" value="alpha/beta hydrolase"/>
    <property type="match status" value="1"/>
</dbReference>
<dbReference type="KEGG" id="ttu:TERTU_1921"/>
<keyword evidence="3" id="KW-1185">Reference proteome</keyword>
<name>C5BI25_TERTT</name>
<dbReference type="InterPro" id="IPR029058">
    <property type="entry name" value="AB_hydrolase_fold"/>
</dbReference>
<dbReference type="AlphaFoldDB" id="C5BI25"/>
<dbReference type="Pfam" id="PF00561">
    <property type="entry name" value="Abhydrolase_1"/>
    <property type="match status" value="1"/>
</dbReference>
<dbReference type="SUPFAM" id="SSF53474">
    <property type="entry name" value="alpha/beta-Hydrolases"/>
    <property type="match status" value="1"/>
</dbReference>
<dbReference type="STRING" id="377629.TERTU_1921"/>
<gene>
    <name evidence="2" type="ordered locus">TERTU_1921</name>
</gene>
<proteinExistence type="predicted"/>
<evidence type="ECO:0000313" key="2">
    <source>
        <dbReference type="EMBL" id="ACR12546.1"/>
    </source>
</evidence>
<dbReference type="HOGENOM" id="CLU_476387_0_0_6"/>
<dbReference type="InterPro" id="IPR000073">
    <property type="entry name" value="AB_hydrolase_1"/>
</dbReference>
<evidence type="ECO:0000259" key="1">
    <source>
        <dbReference type="Pfam" id="PF00561"/>
    </source>
</evidence>
<dbReference type="GO" id="GO:0016787">
    <property type="term" value="F:hydrolase activity"/>
    <property type="evidence" value="ECO:0007669"/>
    <property type="project" value="UniProtKB-KW"/>
</dbReference>
<protein>
    <submittedName>
        <fullName evidence="2">Alpha/beta hydrolase family protein</fullName>
    </submittedName>
</protein>
<dbReference type="Proteomes" id="UP000009080">
    <property type="component" value="Chromosome"/>
</dbReference>
<dbReference type="eggNOG" id="COG0596">
    <property type="taxonomic scope" value="Bacteria"/>
</dbReference>
<evidence type="ECO:0000313" key="3">
    <source>
        <dbReference type="Proteomes" id="UP000009080"/>
    </source>
</evidence>
<organism evidence="2 3">
    <name type="scientific">Teredinibacter turnerae (strain ATCC 39867 / T7901)</name>
    <dbReference type="NCBI Taxonomy" id="377629"/>
    <lineage>
        <taxon>Bacteria</taxon>
        <taxon>Pseudomonadati</taxon>
        <taxon>Pseudomonadota</taxon>
        <taxon>Gammaproteobacteria</taxon>
        <taxon>Cellvibrionales</taxon>
        <taxon>Cellvibrionaceae</taxon>
        <taxon>Teredinibacter</taxon>
    </lineage>
</organism>
<keyword evidence="2" id="KW-0378">Hydrolase</keyword>
<feature type="domain" description="AB hydrolase-1" evidence="1">
    <location>
        <begin position="89"/>
        <end position="494"/>
    </location>
</feature>
<reference evidence="2 3" key="1">
    <citation type="journal article" date="2009" name="PLoS ONE">
        <title>The complete genome of Teredinibacter turnerae T7901: an intracellular endosymbiont of marine wood-boring bivalves (shipworms).</title>
        <authorList>
            <person name="Yang J.C."/>
            <person name="Madupu R."/>
            <person name="Durkin A.S."/>
            <person name="Ekborg N.A."/>
            <person name="Pedamallu C.S."/>
            <person name="Hostetler J.B."/>
            <person name="Radune D."/>
            <person name="Toms B.S."/>
            <person name="Henrissat B."/>
            <person name="Coutinho P.M."/>
            <person name="Schwarz S."/>
            <person name="Field L."/>
            <person name="Trindade-Silva A.E."/>
            <person name="Soares C.A.G."/>
            <person name="Elshahawi S."/>
            <person name="Hanora A."/>
            <person name="Schmidt E.W."/>
            <person name="Haygood M.G."/>
            <person name="Posfai J."/>
            <person name="Benner J."/>
            <person name="Madinger C."/>
            <person name="Nove J."/>
            <person name="Anton B."/>
            <person name="Chaudhary K."/>
            <person name="Foster J."/>
            <person name="Holman A."/>
            <person name="Kumar S."/>
            <person name="Lessard P.A."/>
            <person name="Luyten Y.A."/>
            <person name="Slatko B."/>
            <person name="Wood N."/>
            <person name="Wu B."/>
            <person name="Teplitski M."/>
            <person name="Mougous J.D."/>
            <person name="Ward N."/>
            <person name="Eisen J.A."/>
            <person name="Badger J.H."/>
            <person name="Distel D.L."/>
        </authorList>
    </citation>
    <scope>NUCLEOTIDE SEQUENCE [LARGE SCALE GENOMIC DNA]</scope>
    <source>
        <strain evidence="3">ATCC 39867 / T7901</strain>
    </source>
</reference>
<dbReference type="EMBL" id="CP001614">
    <property type="protein sequence ID" value="ACR12546.1"/>
    <property type="molecule type" value="Genomic_DNA"/>
</dbReference>
<accession>C5BI25</accession>